<organism evidence="1 2">
    <name type="scientific">Tagetes erecta</name>
    <name type="common">African marigold</name>
    <dbReference type="NCBI Taxonomy" id="13708"/>
    <lineage>
        <taxon>Eukaryota</taxon>
        <taxon>Viridiplantae</taxon>
        <taxon>Streptophyta</taxon>
        <taxon>Embryophyta</taxon>
        <taxon>Tracheophyta</taxon>
        <taxon>Spermatophyta</taxon>
        <taxon>Magnoliopsida</taxon>
        <taxon>eudicotyledons</taxon>
        <taxon>Gunneridae</taxon>
        <taxon>Pentapetalae</taxon>
        <taxon>asterids</taxon>
        <taxon>campanulids</taxon>
        <taxon>Asterales</taxon>
        <taxon>Asteraceae</taxon>
        <taxon>Asteroideae</taxon>
        <taxon>Heliantheae alliance</taxon>
        <taxon>Tageteae</taxon>
        <taxon>Tagetes</taxon>
    </lineage>
</organism>
<comment type="caution">
    <text evidence="1">The sequence shown here is derived from an EMBL/GenBank/DDBJ whole genome shotgun (WGS) entry which is preliminary data.</text>
</comment>
<evidence type="ECO:0000313" key="2">
    <source>
        <dbReference type="Proteomes" id="UP001229421"/>
    </source>
</evidence>
<sequence length="174" mass="19717">MQPNTVTTPLKSKADTAIRKVEQTVDKYEYLVLNETDFGLSAALCNFYETKKTLIATTPPGGNVTTIKPSYQEVLEKHQALILPEIIPTWIDLKKAELNDTLFKNIIFNSPALDSVAAFVSNALPFTSFEGKLMFIQKLEESEIPVRDKDVYEAIGRRQCLVMWTKKYPGYPEH</sequence>
<keyword evidence="2" id="KW-1185">Reference proteome</keyword>
<dbReference type="EMBL" id="JAUHHV010000001">
    <property type="protein sequence ID" value="KAK1437830.1"/>
    <property type="molecule type" value="Genomic_DNA"/>
</dbReference>
<accession>A0AAD8LHV6</accession>
<proteinExistence type="predicted"/>
<gene>
    <name evidence="1" type="ORF">QVD17_03629</name>
</gene>
<reference evidence="1" key="1">
    <citation type="journal article" date="2023" name="bioRxiv">
        <title>Improved chromosome-level genome assembly for marigold (Tagetes erecta).</title>
        <authorList>
            <person name="Jiang F."/>
            <person name="Yuan L."/>
            <person name="Wang S."/>
            <person name="Wang H."/>
            <person name="Xu D."/>
            <person name="Wang A."/>
            <person name="Fan W."/>
        </authorList>
    </citation>
    <scope>NUCLEOTIDE SEQUENCE</scope>
    <source>
        <strain evidence="1">WSJ</strain>
        <tissue evidence="1">Leaf</tissue>
    </source>
</reference>
<name>A0AAD8LHV6_TARER</name>
<dbReference type="AlphaFoldDB" id="A0AAD8LHV6"/>
<protein>
    <submittedName>
        <fullName evidence="1">Uncharacterized protein</fullName>
    </submittedName>
</protein>
<evidence type="ECO:0000313" key="1">
    <source>
        <dbReference type="EMBL" id="KAK1437830.1"/>
    </source>
</evidence>
<dbReference type="Proteomes" id="UP001229421">
    <property type="component" value="Unassembled WGS sequence"/>
</dbReference>